<gene>
    <name evidence="1" type="ORF">HPB48_002308</name>
</gene>
<keyword evidence="2" id="KW-1185">Reference proteome</keyword>
<dbReference type="EMBL" id="JABSTR010000007">
    <property type="protein sequence ID" value="KAH9375839.1"/>
    <property type="molecule type" value="Genomic_DNA"/>
</dbReference>
<evidence type="ECO:0000313" key="2">
    <source>
        <dbReference type="Proteomes" id="UP000821853"/>
    </source>
</evidence>
<dbReference type="AlphaFoldDB" id="A0A9J6GMS3"/>
<dbReference type="Proteomes" id="UP000821853">
    <property type="component" value="Chromosome 5"/>
</dbReference>
<organism evidence="1 2">
    <name type="scientific">Haemaphysalis longicornis</name>
    <name type="common">Bush tick</name>
    <dbReference type="NCBI Taxonomy" id="44386"/>
    <lineage>
        <taxon>Eukaryota</taxon>
        <taxon>Metazoa</taxon>
        <taxon>Ecdysozoa</taxon>
        <taxon>Arthropoda</taxon>
        <taxon>Chelicerata</taxon>
        <taxon>Arachnida</taxon>
        <taxon>Acari</taxon>
        <taxon>Parasitiformes</taxon>
        <taxon>Ixodida</taxon>
        <taxon>Ixodoidea</taxon>
        <taxon>Ixodidae</taxon>
        <taxon>Haemaphysalinae</taxon>
        <taxon>Haemaphysalis</taxon>
    </lineage>
</organism>
<dbReference type="OrthoDB" id="6434642at2759"/>
<evidence type="ECO:0000313" key="1">
    <source>
        <dbReference type="EMBL" id="KAH9375839.1"/>
    </source>
</evidence>
<comment type="caution">
    <text evidence="1">The sequence shown here is derived from an EMBL/GenBank/DDBJ whole genome shotgun (WGS) entry which is preliminary data.</text>
</comment>
<proteinExistence type="predicted"/>
<accession>A0A9J6GMS3</accession>
<sequence>MTAESLGVHAVWWKGPSWLQQNSRFWPAKEGDSARRNNEVDDEKRKRTTQLLTGTTYATPVLQAEMFSSYTRLIRVTVWVLRFVRNCRQRSEGVLMYLTVFEIQESRNTWIRHAQCNDYEHEIGAISRGQSLPADSAVVQFQPFLDEQGLLSVKGRLQFLKVSQEDNAPDPSYERSRDIQTYS</sequence>
<protein>
    <submittedName>
        <fullName evidence="1">Uncharacterized protein</fullName>
    </submittedName>
</protein>
<dbReference type="VEuPathDB" id="VectorBase:HLOH_058967"/>
<name>A0A9J6GMS3_HAELO</name>
<dbReference type="PANTHER" id="PTHR47331">
    <property type="entry name" value="PHD-TYPE DOMAIN-CONTAINING PROTEIN"/>
    <property type="match status" value="1"/>
</dbReference>
<reference evidence="1 2" key="1">
    <citation type="journal article" date="2020" name="Cell">
        <title>Large-Scale Comparative Analyses of Tick Genomes Elucidate Their Genetic Diversity and Vector Capacities.</title>
        <authorList>
            <consortium name="Tick Genome and Microbiome Consortium (TIGMIC)"/>
            <person name="Jia N."/>
            <person name="Wang J."/>
            <person name="Shi W."/>
            <person name="Du L."/>
            <person name="Sun Y."/>
            <person name="Zhan W."/>
            <person name="Jiang J.F."/>
            <person name="Wang Q."/>
            <person name="Zhang B."/>
            <person name="Ji P."/>
            <person name="Bell-Sakyi L."/>
            <person name="Cui X.M."/>
            <person name="Yuan T.T."/>
            <person name="Jiang B.G."/>
            <person name="Yang W.F."/>
            <person name="Lam T.T."/>
            <person name="Chang Q.C."/>
            <person name="Ding S.J."/>
            <person name="Wang X.J."/>
            <person name="Zhu J.G."/>
            <person name="Ruan X.D."/>
            <person name="Zhao L."/>
            <person name="Wei J.T."/>
            <person name="Ye R.Z."/>
            <person name="Que T.C."/>
            <person name="Du C.H."/>
            <person name="Zhou Y.H."/>
            <person name="Cheng J.X."/>
            <person name="Dai P.F."/>
            <person name="Guo W.B."/>
            <person name="Han X.H."/>
            <person name="Huang E.J."/>
            <person name="Li L.F."/>
            <person name="Wei W."/>
            <person name="Gao Y.C."/>
            <person name="Liu J.Z."/>
            <person name="Shao H.Z."/>
            <person name="Wang X."/>
            <person name="Wang C.C."/>
            <person name="Yang T.C."/>
            <person name="Huo Q.B."/>
            <person name="Li W."/>
            <person name="Chen H.Y."/>
            <person name="Chen S.E."/>
            <person name="Zhou L.G."/>
            <person name="Ni X.B."/>
            <person name="Tian J.H."/>
            <person name="Sheng Y."/>
            <person name="Liu T."/>
            <person name="Pan Y.S."/>
            <person name="Xia L.Y."/>
            <person name="Li J."/>
            <person name="Zhao F."/>
            <person name="Cao W.C."/>
        </authorList>
    </citation>
    <scope>NUCLEOTIDE SEQUENCE [LARGE SCALE GENOMIC DNA]</scope>
    <source>
        <strain evidence="1">HaeL-2018</strain>
    </source>
</reference>